<reference evidence="1 2" key="1">
    <citation type="journal article" date="2012" name="Genome Biol.">
        <title>Genome and low-iron response of an oceanic diatom adapted to chronic iron limitation.</title>
        <authorList>
            <person name="Lommer M."/>
            <person name="Specht M."/>
            <person name="Roy A.S."/>
            <person name="Kraemer L."/>
            <person name="Andreson R."/>
            <person name="Gutowska M.A."/>
            <person name="Wolf J."/>
            <person name="Bergner S.V."/>
            <person name="Schilhabel M.B."/>
            <person name="Klostermeier U.C."/>
            <person name="Beiko R.G."/>
            <person name="Rosenstiel P."/>
            <person name="Hippler M."/>
            <person name="Laroche J."/>
        </authorList>
    </citation>
    <scope>NUCLEOTIDE SEQUENCE [LARGE SCALE GENOMIC DNA]</scope>
    <source>
        <strain evidence="1 2">CCMP1005</strain>
    </source>
</reference>
<dbReference type="AlphaFoldDB" id="K0TA29"/>
<protein>
    <recommendedName>
        <fullName evidence="3">NAD(P)-binding protein</fullName>
    </recommendedName>
</protein>
<evidence type="ECO:0000313" key="2">
    <source>
        <dbReference type="Proteomes" id="UP000266841"/>
    </source>
</evidence>
<dbReference type="InterPro" id="IPR036291">
    <property type="entry name" value="NAD(P)-bd_dom_sf"/>
</dbReference>
<dbReference type="PRINTS" id="PR00081">
    <property type="entry name" value="GDHRDH"/>
</dbReference>
<evidence type="ECO:0008006" key="3">
    <source>
        <dbReference type="Google" id="ProtNLM"/>
    </source>
</evidence>
<proteinExistence type="predicted"/>
<gene>
    <name evidence="1" type="ORF">THAOC_04387</name>
</gene>
<comment type="caution">
    <text evidence="1">The sequence shown here is derived from an EMBL/GenBank/DDBJ whole genome shotgun (WGS) entry which is preliminary data.</text>
</comment>
<dbReference type="Proteomes" id="UP000266841">
    <property type="component" value="Unassembled WGS sequence"/>
</dbReference>
<dbReference type="InterPro" id="IPR052184">
    <property type="entry name" value="SDR_enzymes"/>
</dbReference>
<dbReference type="GO" id="GO:0016616">
    <property type="term" value="F:oxidoreductase activity, acting on the CH-OH group of donors, NAD or NADP as acceptor"/>
    <property type="evidence" value="ECO:0007669"/>
    <property type="project" value="TreeGrafter"/>
</dbReference>
<dbReference type="Gene3D" id="3.40.50.720">
    <property type="entry name" value="NAD(P)-binding Rossmann-like Domain"/>
    <property type="match status" value="1"/>
</dbReference>
<feature type="non-terminal residue" evidence="1">
    <location>
        <position position="221"/>
    </location>
</feature>
<evidence type="ECO:0000313" key="1">
    <source>
        <dbReference type="EMBL" id="EJK73964.1"/>
    </source>
</evidence>
<dbReference type="InterPro" id="IPR002347">
    <property type="entry name" value="SDR_fam"/>
</dbReference>
<dbReference type="SUPFAM" id="SSF51735">
    <property type="entry name" value="NAD(P)-binding Rossmann-fold domains"/>
    <property type="match status" value="1"/>
</dbReference>
<dbReference type="OMA" id="QGLNCLI"/>
<dbReference type="eggNOG" id="KOG1611">
    <property type="taxonomic scope" value="Eukaryota"/>
</dbReference>
<dbReference type="PANTHER" id="PTHR45458:SF1">
    <property type="entry name" value="SHORT CHAIN DEHYDROGENASE"/>
    <property type="match status" value="1"/>
</dbReference>
<accession>K0TA29</accession>
<name>K0TA29_THAOC</name>
<dbReference type="EMBL" id="AGNL01004065">
    <property type="protein sequence ID" value="EJK73964.1"/>
    <property type="molecule type" value="Genomic_DNA"/>
</dbReference>
<dbReference type="OrthoDB" id="5296at2759"/>
<sequence length="221" mass="22715">MSPTNYLITGASSGIGLELVRQLASIPGNAVYATVRKRGSSATGVDGISNISTTAEGSTITILEGIDVAEDDVGDLLVPQLNGLVIGVVVHNAGSLNGTRDVDSSNLMSEQKLSHITMDRMRSAFEVNTLGPLRVQKALLDSKLMRTTSDSSSGAAPVGKVAIISTGLGSIADNTSGGNYAYRASKAAVNMITKSLSCDLKDKGVSVRAIAPGFVATEFGP</sequence>
<organism evidence="1 2">
    <name type="scientific">Thalassiosira oceanica</name>
    <name type="common">Marine diatom</name>
    <dbReference type="NCBI Taxonomy" id="159749"/>
    <lineage>
        <taxon>Eukaryota</taxon>
        <taxon>Sar</taxon>
        <taxon>Stramenopiles</taxon>
        <taxon>Ochrophyta</taxon>
        <taxon>Bacillariophyta</taxon>
        <taxon>Coscinodiscophyceae</taxon>
        <taxon>Thalassiosirophycidae</taxon>
        <taxon>Thalassiosirales</taxon>
        <taxon>Thalassiosiraceae</taxon>
        <taxon>Thalassiosira</taxon>
    </lineage>
</organism>
<dbReference type="PANTHER" id="PTHR45458">
    <property type="entry name" value="SHORT-CHAIN DEHYDROGENASE/REDUCTASE SDR"/>
    <property type="match status" value="1"/>
</dbReference>
<keyword evidence="2" id="KW-1185">Reference proteome</keyword>
<dbReference type="Pfam" id="PF00106">
    <property type="entry name" value="adh_short"/>
    <property type="match status" value="1"/>
</dbReference>